<protein>
    <submittedName>
        <fullName evidence="1">Uncharacterized protein</fullName>
    </submittedName>
</protein>
<dbReference type="AlphaFoldDB" id="A0AA40GHF6"/>
<sequence>MAVSVISLMDNFAVTLFILLNDIKRYFSTQFSLFISYPTAFLQLAWKPAVERIPCPSDIEPMAITNTSPIVTKTRASSTTLTSLLTATTTAAAVVYIKQHLDDLYVQYKIPPFISRNIHNGQEDDIDHSIP</sequence>
<accession>A0AA40GHF6</accession>
<reference evidence="1" key="1">
    <citation type="submission" date="2021-10" db="EMBL/GenBank/DDBJ databases">
        <title>Melipona bicolor Genome sequencing and assembly.</title>
        <authorList>
            <person name="Araujo N.S."/>
            <person name="Arias M.C."/>
        </authorList>
    </citation>
    <scope>NUCLEOTIDE SEQUENCE</scope>
    <source>
        <strain evidence="1">USP_2M_L1-L4_2017</strain>
        <tissue evidence="1">Whole body</tissue>
    </source>
</reference>
<keyword evidence="2" id="KW-1185">Reference proteome</keyword>
<evidence type="ECO:0000313" key="1">
    <source>
        <dbReference type="EMBL" id="KAK1137774.1"/>
    </source>
</evidence>
<organism evidence="1 2">
    <name type="scientific">Melipona bicolor</name>
    <dbReference type="NCBI Taxonomy" id="60889"/>
    <lineage>
        <taxon>Eukaryota</taxon>
        <taxon>Metazoa</taxon>
        <taxon>Ecdysozoa</taxon>
        <taxon>Arthropoda</taxon>
        <taxon>Hexapoda</taxon>
        <taxon>Insecta</taxon>
        <taxon>Pterygota</taxon>
        <taxon>Neoptera</taxon>
        <taxon>Endopterygota</taxon>
        <taxon>Hymenoptera</taxon>
        <taxon>Apocrita</taxon>
        <taxon>Aculeata</taxon>
        <taxon>Apoidea</taxon>
        <taxon>Anthophila</taxon>
        <taxon>Apidae</taxon>
        <taxon>Melipona</taxon>
    </lineage>
</organism>
<evidence type="ECO:0000313" key="2">
    <source>
        <dbReference type="Proteomes" id="UP001177670"/>
    </source>
</evidence>
<dbReference type="EMBL" id="JAHYIQ010000001">
    <property type="protein sequence ID" value="KAK1137774.1"/>
    <property type="molecule type" value="Genomic_DNA"/>
</dbReference>
<dbReference type="Proteomes" id="UP001177670">
    <property type="component" value="Unassembled WGS sequence"/>
</dbReference>
<gene>
    <name evidence="1" type="ORF">K0M31_002268</name>
</gene>
<comment type="caution">
    <text evidence="1">The sequence shown here is derived from an EMBL/GenBank/DDBJ whole genome shotgun (WGS) entry which is preliminary data.</text>
</comment>
<name>A0AA40GHF6_9HYME</name>
<proteinExistence type="predicted"/>